<protein>
    <recommendedName>
        <fullName evidence="5">Secreted protein</fullName>
    </recommendedName>
</protein>
<gene>
    <name evidence="3" type="ORF">B0T17DRAFT_71809</name>
</gene>
<dbReference type="Proteomes" id="UP001174934">
    <property type="component" value="Unassembled WGS sequence"/>
</dbReference>
<feature type="chain" id="PRO_5041430570" description="Secreted protein" evidence="2">
    <location>
        <begin position="24"/>
        <end position="127"/>
    </location>
</feature>
<comment type="caution">
    <text evidence="3">The sequence shown here is derived from an EMBL/GenBank/DDBJ whole genome shotgun (WGS) entry which is preliminary data.</text>
</comment>
<sequence length="127" mass="14613">MMGVWRVWLCFKTFLQCFDAAVARCAQYVQRDFQMAMRQAGGGSSGSAIVKVRYHGAGDWVGSAHLQARSAQWLKADVIRSHIRKKELCGEMPQTRLRQNKAKSARQRTGQGQKRKDKYQNHQEQER</sequence>
<evidence type="ECO:0000313" key="4">
    <source>
        <dbReference type="Proteomes" id="UP001174934"/>
    </source>
</evidence>
<feature type="compositionally biased region" description="Basic and acidic residues" evidence="1">
    <location>
        <begin position="118"/>
        <end position="127"/>
    </location>
</feature>
<reference evidence="3" key="1">
    <citation type="submission" date="2023-06" db="EMBL/GenBank/DDBJ databases">
        <title>Genome-scale phylogeny and comparative genomics of the fungal order Sordariales.</title>
        <authorList>
            <consortium name="Lawrence Berkeley National Laboratory"/>
            <person name="Hensen N."/>
            <person name="Bonometti L."/>
            <person name="Westerberg I."/>
            <person name="Brannstrom I.O."/>
            <person name="Guillou S."/>
            <person name="Cros-Aarteil S."/>
            <person name="Calhoun S."/>
            <person name="Haridas S."/>
            <person name="Kuo A."/>
            <person name="Mondo S."/>
            <person name="Pangilinan J."/>
            <person name="Riley R."/>
            <person name="LaButti K."/>
            <person name="Andreopoulos B."/>
            <person name="Lipzen A."/>
            <person name="Chen C."/>
            <person name="Yanf M."/>
            <person name="Daum C."/>
            <person name="Ng V."/>
            <person name="Clum A."/>
            <person name="Steindorff A."/>
            <person name="Ohm R."/>
            <person name="Martin F."/>
            <person name="Silar P."/>
            <person name="Natvig D."/>
            <person name="Lalanne C."/>
            <person name="Gautier V."/>
            <person name="Ament-velasquez S.L."/>
            <person name="Kruys A."/>
            <person name="Hutchinson M.I."/>
            <person name="Powell A.J."/>
            <person name="Barry K."/>
            <person name="Miller A.N."/>
            <person name="Grigoriev I.V."/>
            <person name="Debuchy R."/>
            <person name="Gladieux P."/>
            <person name="Thoren M.H."/>
            <person name="Johannesson H."/>
        </authorList>
    </citation>
    <scope>NUCLEOTIDE SEQUENCE</scope>
    <source>
        <strain evidence="3">SMH3391-2</strain>
    </source>
</reference>
<organism evidence="3 4">
    <name type="scientific">Bombardia bombarda</name>
    <dbReference type="NCBI Taxonomy" id="252184"/>
    <lineage>
        <taxon>Eukaryota</taxon>
        <taxon>Fungi</taxon>
        <taxon>Dikarya</taxon>
        <taxon>Ascomycota</taxon>
        <taxon>Pezizomycotina</taxon>
        <taxon>Sordariomycetes</taxon>
        <taxon>Sordariomycetidae</taxon>
        <taxon>Sordariales</taxon>
        <taxon>Lasiosphaeriaceae</taxon>
        <taxon>Bombardia</taxon>
    </lineage>
</organism>
<evidence type="ECO:0000256" key="1">
    <source>
        <dbReference type="SAM" id="MobiDB-lite"/>
    </source>
</evidence>
<evidence type="ECO:0000313" key="3">
    <source>
        <dbReference type="EMBL" id="KAK0636203.1"/>
    </source>
</evidence>
<feature type="signal peptide" evidence="2">
    <location>
        <begin position="1"/>
        <end position="23"/>
    </location>
</feature>
<evidence type="ECO:0000256" key="2">
    <source>
        <dbReference type="SAM" id="SignalP"/>
    </source>
</evidence>
<keyword evidence="4" id="KW-1185">Reference proteome</keyword>
<keyword evidence="2" id="KW-0732">Signal</keyword>
<dbReference type="EMBL" id="JAULSR010000001">
    <property type="protein sequence ID" value="KAK0636203.1"/>
    <property type="molecule type" value="Genomic_DNA"/>
</dbReference>
<proteinExistence type="predicted"/>
<evidence type="ECO:0008006" key="5">
    <source>
        <dbReference type="Google" id="ProtNLM"/>
    </source>
</evidence>
<accession>A0AA40CG26</accession>
<name>A0AA40CG26_9PEZI</name>
<dbReference type="AlphaFoldDB" id="A0AA40CG26"/>
<feature type="region of interest" description="Disordered" evidence="1">
    <location>
        <begin position="90"/>
        <end position="127"/>
    </location>
</feature>